<dbReference type="Gene3D" id="3.30.530.20">
    <property type="match status" value="1"/>
</dbReference>
<dbReference type="SUPFAM" id="SSF55961">
    <property type="entry name" value="Bet v1-like"/>
    <property type="match status" value="1"/>
</dbReference>
<evidence type="ECO:0008006" key="3">
    <source>
        <dbReference type="Google" id="ProtNLM"/>
    </source>
</evidence>
<dbReference type="eggNOG" id="COG3832">
    <property type="taxonomic scope" value="Bacteria"/>
</dbReference>
<dbReference type="HOGENOM" id="CLU_108920_1_0_9"/>
<evidence type="ECO:0000313" key="2">
    <source>
        <dbReference type="Proteomes" id="UP000003081"/>
    </source>
</evidence>
<reference evidence="1 2" key="1">
    <citation type="submission" date="2009-08" db="EMBL/GenBank/DDBJ databases">
        <authorList>
            <person name="Shrivastava S."/>
            <person name="Brinkac L.B."/>
            <person name="Brown J.L."/>
            <person name="Bruce D.B."/>
            <person name="Detter C."/>
            <person name="Green L.D."/>
            <person name="Munk C.A."/>
            <person name="Rogers Y.C."/>
            <person name="Tapia R."/>
            <person name="Sims D.R."/>
            <person name="Smith L.A."/>
            <person name="Smith T.J."/>
            <person name="Sutton G."/>
            <person name="Brettin T."/>
        </authorList>
    </citation>
    <scope>NUCLEOTIDE SEQUENCE [LARGE SCALE GENOMIC DNA]</scope>
    <source>
        <strain evidence="2">E4 str. BoNT E BL5262</strain>
    </source>
</reference>
<name>C4IB95_CLOBU</name>
<proteinExistence type="predicted"/>
<dbReference type="AlphaFoldDB" id="C4IB95"/>
<accession>C4IB95</accession>
<dbReference type="RefSeq" id="WP_003406140.1">
    <property type="nucleotide sequence ID" value="NZ_ACOM01000001.1"/>
</dbReference>
<gene>
    <name evidence="1" type="ORF">CLP_0505</name>
</gene>
<dbReference type="EMBL" id="ACOM01000001">
    <property type="protein sequence ID" value="EEP56405.1"/>
    <property type="molecule type" value="Genomic_DNA"/>
</dbReference>
<dbReference type="InterPro" id="IPR023393">
    <property type="entry name" value="START-like_dom_sf"/>
</dbReference>
<evidence type="ECO:0000313" key="1">
    <source>
        <dbReference type="EMBL" id="EEP56405.1"/>
    </source>
</evidence>
<dbReference type="Proteomes" id="UP000003081">
    <property type="component" value="Unassembled WGS sequence"/>
</dbReference>
<comment type="caution">
    <text evidence="1">The sequence shown here is derived from an EMBL/GenBank/DDBJ whole genome shotgun (WGS) entry which is preliminary data.</text>
</comment>
<keyword evidence="2" id="KW-1185">Reference proteome</keyword>
<protein>
    <recommendedName>
        <fullName evidence="3">Polyketide cyclase</fullName>
    </recommendedName>
</protein>
<organism evidence="1 2">
    <name type="scientific">Clostridium butyricum E4 str. BoNT E BL5262</name>
    <dbReference type="NCBI Taxonomy" id="632245"/>
    <lineage>
        <taxon>Bacteria</taxon>
        <taxon>Bacillati</taxon>
        <taxon>Bacillota</taxon>
        <taxon>Clostridia</taxon>
        <taxon>Eubacteriales</taxon>
        <taxon>Clostridiaceae</taxon>
        <taxon>Clostridium</taxon>
    </lineage>
</organism>
<sequence length="167" mass="19218">MNYIYWPEEYTPGTTDNYSSNEIIVKGLNTEDVWHYISNATEWPKYYSNATDIHFYNIEGPELEEGARFRFTTFGLIVEAEVTEFVPPIDGKPARIAWHGWCEGTEDEKLDVHHAWLFENLSGGRLRVLTQESQIGKPAKEMAVEKPNPMINAHQDWIEGLVKASIK</sequence>